<dbReference type="InterPro" id="IPR002840">
    <property type="entry name" value="PMDh-S-like_dom"/>
</dbReference>
<accession>A0ABT5NVG7</accession>
<dbReference type="Gene3D" id="3.50.30.10">
    <property type="entry name" value="Phosphohistidine domain"/>
    <property type="match status" value="1"/>
</dbReference>
<dbReference type="Pfam" id="PF04412">
    <property type="entry name" value="AcnX"/>
    <property type="match status" value="1"/>
</dbReference>
<sequence length="596" mass="62941">MPGLTRSANPLTGRSLVAGAAEGELLFADTGLSFWGGVDPFSGEVIDRHHPLSGQCIAGRVLAIPSGRGSCTGSSVMMELISNGHAPAALVLAEADEILTLGVLVAQTLFGRSLPVLCIGREAFAGLHGAAFVRVEGEHLSCFAQAPADGWQAPDPGAEPVAVASHIQLTAMDHALLDGSHGQAAQMAMQIVLRMAELQGASELLDVTQAHIDGCIYTGPASLRFAEQLVQWGAKVRIPTTLNSISVDQRRWRELGIDPALGVPASALGDAYMAMGAQLSFTCAPYLLDTAPTLGEQVVWAESNAVVYANSVLGARTLKYPDYLDICIALTGRAPNIGCHQQAQRMAQLLIELPALGELDDSFYPLLGYHIGALAGSRIPLVFGLEQAKPSLDDLKAFGAAFATTSAAPLFHIAGVTPEALDPAQVLEADQALPAERLQLGELLHSWRELNSARESRVDVVSLGNPHFSFSEFAQLDRLCRDRHKHPDVVIAITCGRAVLEQARAAGHIAGLERFGVTLVTDTCWCMLGEPVIPPAARTLMTNSGKYAHYGPGLAGRPVHFASLAECVESACTGQASGRLPAWLQPAVTLESPAHV</sequence>
<keyword evidence="6" id="KW-1185">Reference proteome</keyword>
<evidence type="ECO:0000256" key="2">
    <source>
        <dbReference type="ARBA" id="ARBA00023239"/>
    </source>
</evidence>
<organism evidence="5 6">
    <name type="scientific">Pseudomonas fontis</name>
    <dbReference type="NCBI Taxonomy" id="2942633"/>
    <lineage>
        <taxon>Bacteria</taxon>
        <taxon>Pseudomonadati</taxon>
        <taxon>Pseudomonadota</taxon>
        <taxon>Gammaproteobacteria</taxon>
        <taxon>Pseudomonadales</taxon>
        <taxon>Pseudomonadaceae</taxon>
        <taxon>Pseudomonas</taxon>
    </lineage>
</organism>
<dbReference type="CDD" id="cd01356">
    <property type="entry name" value="AcnX_swivel"/>
    <property type="match status" value="1"/>
</dbReference>
<evidence type="ECO:0000256" key="1">
    <source>
        <dbReference type="ARBA" id="ARBA00023004"/>
    </source>
</evidence>
<dbReference type="Pfam" id="PF01989">
    <property type="entry name" value="AcnX_swivel_put"/>
    <property type="match status" value="1"/>
</dbReference>
<evidence type="ECO:0000259" key="4">
    <source>
        <dbReference type="Pfam" id="PF04412"/>
    </source>
</evidence>
<keyword evidence="2" id="KW-0456">Lyase</keyword>
<name>A0ABT5NVG7_9PSED</name>
<dbReference type="InterPro" id="IPR012047">
    <property type="entry name" value="AcnX"/>
</dbReference>
<feature type="domain" description="Phosphomevalonate dehydratase small subunit-like" evidence="3">
    <location>
        <begin position="32"/>
        <end position="107"/>
    </location>
</feature>
<dbReference type="CDD" id="cd01355">
    <property type="entry name" value="AcnX"/>
    <property type="match status" value="1"/>
</dbReference>
<evidence type="ECO:0000259" key="3">
    <source>
        <dbReference type="Pfam" id="PF01989"/>
    </source>
</evidence>
<dbReference type="SUPFAM" id="SSF52016">
    <property type="entry name" value="LeuD/IlvD-like"/>
    <property type="match status" value="1"/>
</dbReference>
<keyword evidence="1" id="KW-0408">Iron</keyword>
<gene>
    <name evidence="5" type="ORF">M5G11_16345</name>
</gene>
<dbReference type="PANTHER" id="PTHR36577:SF3">
    <property type="entry name" value="DUF521 DOMAIN PROTEIN (AFU_ORTHOLOGUE AFUA_6G00490)"/>
    <property type="match status" value="1"/>
</dbReference>
<dbReference type="InterPro" id="IPR007506">
    <property type="entry name" value="PMDh-L-like_dom"/>
</dbReference>
<protein>
    <submittedName>
        <fullName evidence="5">Aconitase family protein</fullName>
    </submittedName>
</protein>
<reference evidence="5 6" key="1">
    <citation type="submission" date="2022-05" db="EMBL/GenBank/DDBJ databases">
        <title>Novel Pseudomonas spp. Isolated from a Rainbow Trout Aquaculture Facility.</title>
        <authorList>
            <person name="Testerman T."/>
            <person name="Graf J."/>
        </authorList>
    </citation>
    <scope>NUCLEOTIDE SEQUENCE [LARGE SCALE GENOMIC DNA]</scope>
    <source>
        <strain evidence="5 6">ID681</strain>
    </source>
</reference>
<dbReference type="RefSeq" id="WP_273910569.1">
    <property type="nucleotide sequence ID" value="NZ_JAMDGX010000029.1"/>
</dbReference>
<dbReference type="Proteomes" id="UP001148203">
    <property type="component" value="Unassembled WGS sequence"/>
</dbReference>
<dbReference type="PANTHER" id="PTHR36577">
    <property type="entry name" value="DUF521 DOMAIN PROTEIN (AFU_ORTHOLOGUE AFUA_6G00490)"/>
    <property type="match status" value="1"/>
</dbReference>
<dbReference type="PIRSF" id="PIRSF036630">
    <property type="entry name" value="UCP036630"/>
    <property type="match status" value="1"/>
</dbReference>
<comment type="caution">
    <text evidence="5">The sequence shown here is derived from an EMBL/GenBank/DDBJ whole genome shotgun (WGS) entry which is preliminary data.</text>
</comment>
<feature type="domain" description="Phosphomevalonate dehydratase large subunit-like" evidence="4">
    <location>
        <begin position="167"/>
        <end position="569"/>
    </location>
</feature>
<evidence type="ECO:0000313" key="6">
    <source>
        <dbReference type="Proteomes" id="UP001148203"/>
    </source>
</evidence>
<proteinExistence type="predicted"/>
<dbReference type="EMBL" id="JAMDGY010000051">
    <property type="protein sequence ID" value="MDD0992103.1"/>
    <property type="molecule type" value="Genomic_DNA"/>
</dbReference>
<evidence type="ECO:0000313" key="5">
    <source>
        <dbReference type="EMBL" id="MDD0992103.1"/>
    </source>
</evidence>